<evidence type="ECO:0000256" key="1">
    <source>
        <dbReference type="ARBA" id="ARBA00009320"/>
    </source>
</evidence>
<protein>
    <submittedName>
        <fullName evidence="2">Aminotransferase</fullName>
    </submittedName>
</protein>
<evidence type="ECO:0000313" key="2">
    <source>
        <dbReference type="EMBL" id="KAL2836168.1"/>
    </source>
</evidence>
<keyword evidence="2" id="KW-0808">Transferase</keyword>
<dbReference type="InterPro" id="IPR001544">
    <property type="entry name" value="Aminotrans_IV"/>
</dbReference>
<accession>A0ABR4J804</accession>
<dbReference type="EMBL" id="JBFXLU010000184">
    <property type="protein sequence ID" value="KAL2836168.1"/>
    <property type="molecule type" value="Genomic_DNA"/>
</dbReference>
<dbReference type="GO" id="GO:0008483">
    <property type="term" value="F:transaminase activity"/>
    <property type="evidence" value="ECO:0007669"/>
    <property type="project" value="UniProtKB-KW"/>
</dbReference>
<dbReference type="Proteomes" id="UP001610446">
    <property type="component" value="Unassembled WGS sequence"/>
</dbReference>
<gene>
    <name evidence="2" type="ORF">BJY01DRAFT_258773</name>
</gene>
<dbReference type="InterPro" id="IPR036038">
    <property type="entry name" value="Aminotransferase-like"/>
</dbReference>
<dbReference type="InterPro" id="IPR043131">
    <property type="entry name" value="BCAT-like_N"/>
</dbReference>
<dbReference type="InterPro" id="IPR043132">
    <property type="entry name" value="BCAT-like_C"/>
</dbReference>
<dbReference type="PANTHER" id="PTHR42743">
    <property type="entry name" value="AMINO-ACID AMINOTRANSFERASE"/>
    <property type="match status" value="1"/>
</dbReference>
<name>A0ABR4J804_9EURO</name>
<dbReference type="Gene3D" id="3.20.10.10">
    <property type="entry name" value="D-amino Acid Aminotransferase, subunit A, domain 2"/>
    <property type="match status" value="1"/>
</dbReference>
<dbReference type="PANTHER" id="PTHR42743:SF11">
    <property type="entry name" value="AMINODEOXYCHORISMATE LYASE"/>
    <property type="match status" value="1"/>
</dbReference>
<comment type="caution">
    <text evidence="2">The sequence shown here is derived from an EMBL/GenBank/DDBJ whole genome shotgun (WGS) entry which is preliminary data.</text>
</comment>
<proteinExistence type="inferred from homology"/>
<organism evidence="2 3">
    <name type="scientific">Aspergillus pseudoustus</name>
    <dbReference type="NCBI Taxonomy" id="1810923"/>
    <lineage>
        <taxon>Eukaryota</taxon>
        <taxon>Fungi</taxon>
        <taxon>Dikarya</taxon>
        <taxon>Ascomycota</taxon>
        <taxon>Pezizomycotina</taxon>
        <taxon>Eurotiomycetes</taxon>
        <taxon>Eurotiomycetidae</taxon>
        <taxon>Eurotiales</taxon>
        <taxon>Aspergillaceae</taxon>
        <taxon>Aspergillus</taxon>
        <taxon>Aspergillus subgen. Nidulantes</taxon>
    </lineage>
</organism>
<evidence type="ECO:0000313" key="3">
    <source>
        <dbReference type="Proteomes" id="UP001610446"/>
    </source>
</evidence>
<dbReference type="SUPFAM" id="SSF56752">
    <property type="entry name" value="D-aminoacid aminotransferase-like PLP-dependent enzymes"/>
    <property type="match status" value="2"/>
</dbReference>
<sequence>MATMQKVVAEYQGRQAVLAASKNPFADGVAWLDRELSPLYEARIPILDQGSLYSDLTCDVPYIWGGRFFRLDNHITRLETSCGKLRLNLPLPREEVRGILVGMVAKSGIRDAFIKIIVTRSLKGVQGTDAKDIQIYMFTQPYVWVMEPEVQPVGGTVIIARTMDYDADEIFMRTAAGGIMSIASLDSKPLKDGKLEPITKKIWDTYWAMHYDDAYSF</sequence>
<reference evidence="2 3" key="1">
    <citation type="submission" date="2024-07" db="EMBL/GenBank/DDBJ databases">
        <title>Section-level genome sequencing and comparative genomics of Aspergillus sections Usti and Cavernicolus.</title>
        <authorList>
            <consortium name="Lawrence Berkeley National Laboratory"/>
            <person name="Nybo J.L."/>
            <person name="Vesth T.C."/>
            <person name="Theobald S."/>
            <person name="Frisvad J.C."/>
            <person name="Larsen T.O."/>
            <person name="Kjaerboelling I."/>
            <person name="Rothschild-Mancinelli K."/>
            <person name="Lyhne E.K."/>
            <person name="Kogle M.E."/>
            <person name="Barry K."/>
            <person name="Clum A."/>
            <person name="Na H."/>
            <person name="Ledsgaard L."/>
            <person name="Lin J."/>
            <person name="Lipzen A."/>
            <person name="Kuo A."/>
            <person name="Riley R."/>
            <person name="Mondo S."/>
            <person name="Labutti K."/>
            <person name="Haridas S."/>
            <person name="Pangalinan J."/>
            <person name="Salamov A.A."/>
            <person name="Simmons B.A."/>
            <person name="Magnuson J.K."/>
            <person name="Chen J."/>
            <person name="Drula E."/>
            <person name="Henrissat B."/>
            <person name="Wiebenga A."/>
            <person name="Lubbers R.J."/>
            <person name="Gomes A.C."/>
            <person name="Makela M.R."/>
            <person name="Stajich J."/>
            <person name="Grigoriev I.V."/>
            <person name="Mortensen U.H."/>
            <person name="De Vries R.P."/>
            <person name="Baker S.E."/>
            <person name="Andersen M.R."/>
        </authorList>
    </citation>
    <scope>NUCLEOTIDE SEQUENCE [LARGE SCALE GENOMIC DNA]</scope>
    <source>
        <strain evidence="2 3">CBS 123904</strain>
    </source>
</reference>
<dbReference type="Pfam" id="PF01063">
    <property type="entry name" value="Aminotran_4"/>
    <property type="match status" value="1"/>
</dbReference>
<dbReference type="InterPro" id="IPR050571">
    <property type="entry name" value="Class-IV_PLP-Dep_Aminotrnsfr"/>
</dbReference>
<keyword evidence="3" id="KW-1185">Reference proteome</keyword>
<dbReference type="Gene3D" id="3.30.470.10">
    <property type="match status" value="1"/>
</dbReference>
<keyword evidence="2" id="KW-0032">Aminotransferase</keyword>
<comment type="similarity">
    <text evidence="1">Belongs to the class-IV pyridoxal-phosphate-dependent aminotransferase family.</text>
</comment>